<dbReference type="PANTHER" id="PTHR10343">
    <property type="entry name" value="5'-AMP-ACTIVATED PROTEIN KINASE , BETA SUBUNIT"/>
    <property type="match status" value="1"/>
</dbReference>
<comment type="similarity">
    <text evidence="1">Belongs to the 5'-AMP-activated protein kinase beta subunit family.</text>
</comment>
<evidence type="ECO:0000259" key="3">
    <source>
        <dbReference type="SMART" id="SM01010"/>
    </source>
</evidence>
<dbReference type="SUPFAM" id="SSF160219">
    <property type="entry name" value="AMPKBI-like"/>
    <property type="match status" value="1"/>
</dbReference>
<dbReference type="Proteomes" id="UP000000599">
    <property type="component" value="Chromosome G"/>
</dbReference>
<feature type="compositionally biased region" description="Low complexity" evidence="2">
    <location>
        <begin position="219"/>
        <end position="228"/>
    </location>
</feature>
<keyword evidence="5" id="KW-1185">Reference proteome</keyword>
<dbReference type="AlphaFoldDB" id="Q6BII1"/>
<feature type="domain" description="Association with the SNF1 complex (ASC)" evidence="3">
    <location>
        <begin position="448"/>
        <end position="611"/>
    </location>
</feature>
<dbReference type="GO" id="GO:0005737">
    <property type="term" value="C:cytoplasm"/>
    <property type="evidence" value="ECO:0007669"/>
    <property type="project" value="TreeGrafter"/>
</dbReference>
<evidence type="ECO:0000256" key="2">
    <source>
        <dbReference type="SAM" id="MobiDB-lite"/>
    </source>
</evidence>
<dbReference type="GO" id="GO:0031588">
    <property type="term" value="C:nucleotide-activated protein kinase complex"/>
    <property type="evidence" value="ECO:0007669"/>
    <property type="project" value="TreeGrafter"/>
</dbReference>
<dbReference type="RefSeq" id="XP_461990.2">
    <property type="nucleotide sequence ID" value="XM_461990.1"/>
</dbReference>
<feature type="compositionally biased region" description="Polar residues" evidence="2">
    <location>
        <begin position="106"/>
        <end position="119"/>
    </location>
</feature>
<evidence type="ECO:0000256" key="1">
    <source>
        <dbReference type="ARBA" id="ARBA00010926"/>
    </source>
</evidence>
<dbReference type="EMBL" id="CR382139">
    <property type="protein sequence ID" value="CAG90462.2"/>
    <property type="molecule type" value="Genomic_DNA"/>
</dbReference>
<dbReference type="Pfam" id="PF04739">
    <property type="entry name" value="AMPKBI"/>
    <property type="match status" value="1"/>
</dbReference>
<dbReference type="KEGG" id="dha:DEHA2G10208g"/>
<dbReference type="Pfam" id="PF16561">
    <property type="entry name" value="AMPK1_CBM"/>
    <property type="match status" value="1"/>
</dbReference>
<accession>Q6BII1</accession>
<evidence type="ECO:0000313" key="5">
    <source>
        <dbReference type="Proteomes" id="UP000000599"/>
    </source>
</evidence>
<dbReference type="SMART" id="SM01010">
    <property type="entry name" value="AMPKBI"/>
    <property type="match status" value="1"/>
</dbReference>
<dbReference type="PANTHER" id="PTHR10343:SF84">
    <property type="entry name" value="5'-AMP-ACTIVATED PROTEIN KINASE SUBUNIT BETA-1"/>
    <property type="match status" value="1"/>
</dbReference>
<feature type="region of interest" description="Disordered" evidence="2">
    <location>
        <begin position="155"/>
        <end position="228"/>
    </location>
</feature>
<name>Q6BII1_DEBHA</name>
<proteinExistence type="inferred from homology"/>
<feature type="compositionally biased region" description="Basic and acidic residues" evidence="2">
    <location>
        <begin position="91"/>
        <end position="105"/>
    </location>
</feature>
<organism evidence="4 5">
    <name type="scientific">Debaryomyces hansenii (strain ATCC 36239 / CBS 767 / BCRC 21394 / JCM 1990 / NBRC 0083 / IGC 2968)</name>
    <name type="common">Yeast</name>
    <name type="synonym">Torulaspora hansenii</name>
    <dbReference type="NCBI Taxonomy" id="284592"/>
    <lineage>
        <taxon>Eukaryota</taxon>
        <taxon>Fungi</taxon>
        <taxon>Dikarya</taxon>
        <taxon>Ascomycota</taxon>
        <taxon>Saccharomycotina</taxon>
        <taxon>Pichiomycetes</taxon>
        <taxon>Debaryomycetaceae</taxon>
        <taxon>Debaryomyces</taxon>
    </lineage>
</organism>
<evidence type="ECO:0000313" key="4">
    <source>
        <dbReference type="EMBL" id="CAG90462.2"/>
    </source>
</evidence>
<dbReference type="GO" id="GO:0007165">
    <property type="term" value="P:signal transduction"/>
    <property type="evidence" value="ECO:0007669"/>
    <property type="project" value="TreeGrafter"/>
</dbReference>
<dbReference type="Gene3D" id="2.60.40.10">
    <property type="entry name" value="Immunoglobulins"/>
    <property type="match status" value="1"/>
</dbReference>
<dbReference type="InterPro" id="IPR006828">
    <property type="entry name" value="ASC_dom"/>
</dbReference>
<dbReference type="GO" id="GO:0005634">
    <property type="term" value="C:nucleus"/>
    <property type="evidence" value="ECO:0007669"/>
    <property type="project" value="TreeGrafter"/>
</dbReference>
<dbReference type="InterPro" id="IPR037256">
    <property type="entry name" value="ASC_dom_sf"/>
</dbReference>
<dbReference type="SUPFAM" id="SSF81296">
    <property type="entry name" value="E set domains"/>
    <property type="match status" value="1"/>
</dbReference>
<dbReference type="OrthoDB" id="531008at2759"/>
<sequence length="613" mass="69208">MSRCRECCSPLSTVLGTTIQDTSISDFLTCTSPFGHLIGKICQGTRKSTANNRYNSGNIRKSSTSTNNYHNLDEEFSDLILHQVKRKQDAKHRQQNEQQVEHREIYTQNSSGTDGSNKSMQQQYHQFSNELIEDEFNELNAGLLDAEGTEVTRNILPNNNYNSDAMDTSEDHSLSSGSSLPQRGETPTPNLSKVDFTKLAAGASNAGDANMNSDVASPISKSNISNKSKNGRRIPVEIKWVNTNKENISKISIIGSFSSWRNIIHLSQSSQHENEFVTTIKLPLGVHKLLYIINNEYRVSDQLPTATDHEGIFFNWFEVLDEVHLFNHSQNQPNHIGASSDYDANIIPSLLTGETQTAGRYEVDKIRKKSNSFLAKVSKSEGFPDVEHVEYMNEDSPAPEVIPHVADDLETQRPQAERMQSDCSTNTNESNKYVPYHEQLSTSFLTEYQKAALSYSSDIPEMFVNYDYFKNKGPDYELPEPPQLPAHLNNVLLNKMSSNHQQNHAQNIPVVPPTITDHQHYQQVQQIQSNQYPYEYQTPSVAPNNSFKRPPLRRADSSYYASNQEAYHLSIPNHVILNHLMTTSIRNDVLIVACITRYSGKFVTQIMHSPADT</sequence>
<dbReference type="InterPro" id="IPR013783">
    <property type="entry name" value="Ig-like_fold"/>
</dbReference>
<dbReference type="HOGENOM" id="CLU_445500_0_0_1"/>
<dbReference type="GO" id="GO:0019901">
    <property type="term" value="F:protein kinase binding"/>
    <property type="evidence" value="ECO:0007669"/>
    <property type="project" value="TreeGrafter"/>
</dbReference>
<feature type="compositionally biased region" description="Polar residues" evidence="2">
    <location>
        <begin position="155"/>
        <end position="166"/>
    </location>
</feature>
<dbReference type="InterPro" id="IPR032640">
    <property type="entry name" value="AMPK1_CBM"/>
</dbReference>
<dbReference type="VEuPathDB" id="FungiDB:DEHA2G10208g"/>
<dbReference type="InterPro" id="IPR014756">
    <property type="entry name" value="Ig_E-set"/>
</dbReference>
<feature type="region of interest" description="Disordered" evidence="2">
    <location>
        <begin position="91"/>
        <end position="119"/>
    </location>
</feature>
<dbReference type="OMA" id="IMHSPAD"/>
<dbReference type="STRING" id="284592.Q6BII1"/>
<gene>
    <name evidence="4" type="ordered locus">DEHA2G10208g</name>
</gene>
<dbReference type="CDD" id="cd02859">
    <property type="entry name" value="E_set_AMPKbeta_like_N"/>
    <property type="match status" value="1"/>
</dbReference>
<dbReference type="Gene3D" id="6.20.250.60">
    <property type="match status" value="1"/>
</dbReference>
<protein>
    <submittedName>
        <fullName evidence="4">DEHA2G10208p</fullName>
    </submittedName>
</protein>
<dbReference type="InterPro" id="IPR050827">
    <property type="entry name" value="CRP1_MDG1_kinase"/>
</dbReference>
<dbReference type="eggNOG" id="KOG1616">
    <property type="taxonomic scope" value="Eukaryota"/>
</dbReference>
<dbReference type="GeneID" id="2904885"/>
<reference evidence="4 5" key="1">
    <citation type="journal article" date="2004" name="Nature">
        <title>Genome evolution in yeasts.</title>
        <authorList>
            <consortium name="Genolevures"/>
            <person name="Dujon B."/>
            <person name="Sherman D."/>
            <person name="Fischer G."/>
            <person name="Durrens P."/>
            <person name="Casaregola S."/>
            <person name="Lafontaine I."/>
            <person name="de Montigny J."/>
            <person name="Marck C."/>
            <person name="Neuveglise C."/>
            <person name="Talla E."/>
            <person name="Goffard N."/>
            <person name="Frangeul L."/>
            <person name="Aigle M."/>
            <person name="Anthouard V."/>
            <person name="Babour A."/>
            <person name="Barbe V."/>
            <person name="Barnay S."/>
            <person name="Blanchin S."/>
            <person name="Beckerich J.M."/>
            <person name="Beyne E."/>
            <person name="Bleykasten C."/>
            <person name="Boisrame A."/>
            <person name="Boyer J."/>
            <person name="Cattolico L."/>
            <person name="Confanioleri F."/>
            <person name="de Daruvar A."/>
            <person name="Despons L."/>
            <person name="Fabre E."/>
            <person name="Fairhead C."/>
            <person name="Ferry-Dumazet H."/>
            <person name="Groppi A."/>
            <person name="Hantraye F."/>
            <person name="Hennequin C."/>
            <person name="Jauniaux N."/>
            <person name="Joyet P."/>
            <person name="Kachouri R."/>
            <person name="Kerrest A."/>
            <person name="Koszul R."/>
            <person name="Lemaire M."/>
            <person name="Lesur I."/>
            <person name="Ma L."/>
            <person name="Muller H."/>
            <person name="Nicaud J.M."/>
            <person name="Nikolski M."/>
            <person name="Oztas S."/>
            <person name="Ozier-Kalogeropoulos O."/>
            <person name="Pellenz S."/>
            <person name="Potier S."/>
            <person name="Richard G.F."/>
            <person name="Straub M.L."/>
            <person name="Suleau A."/>
            <person name="Swennene D."/>
            <person name="Tekaia F."/>
            <person name="Wesolowski-Louvel M."/>
            <person name="Westhof E."/>
            <person name="Wirth B."/>
            <person name="Zeniou-Meyer M."/>
            <person name="Zivanovic I."/>
            <person name="Bolotin-Fukuhara M."/>
            <person name="Thierry A."/>
            <person name="Bouchier C."/>
            <person name="Caudron B."/>
            <person name="Scarpelli C."/>
            <person name="Gaillardin C."/>
            <person name="Weissenbach J."/>
            <person name="Wincker P."/>
            <person name="Souciet J.L."/>
        </authorList>
    </citation>
    <scope>NUCLEOTIDE SEQUENCE [LARGE SCALE GENOMIC DNA]</scope>
    <source>
        <strain evidence="5">ATCC 36239 / CBS 767 / BCRC 21394 / JCM 1990 / NBRC 0083 / IGC 2968</strain>
    </source>
</reference>
<dbReference type="InParanoid" id="Q6BII1"/>